<evidence type="ECO:0000313" key="2">
    <source>
        <dbReference type="EMBL" id="GAA3702524.1"/>
    </source>
</evidence>
<evidence type="ECO:0000256" key="1">
    <source>
        <dbReference type="SAM" id="Phobius"/>
    </source>
</evidence>
<dbReference type="Proteomes" id="UP001500902">
    <property type="component" value="Unassembled WGS sequence"/>
</dbReference>
<organism evidence="2 3">
    <name type="scientific">Nonomuraea antimicrobica</name>
    <dbReference type="NCBI Taxonomy" id="561173"/>
    <lineage>
        <taxon>Bacteria</taxon>
        <taxon>Bacillati</taxon>
        <taxon>Actinomycetota</taxon>
        <taxon>Actinomycetes</taxon>
        <taxon>Streptosporangiales</taxon>
        <taxon>Streptosporangiaceae</taxon>
        <taxon>Nonomuraea</taxon>
    </lineage>
</organism>
<keyword evidence="1" id="KW-0812">Transmembrane</keyword>
<name>A0ABP7DBX1_9ACTN</name>
<accession>A0ABP7DBX1</accession>
<gene>
    <name evidence="2" type="ORF">GCM10022224_080440</name>
</gene>
<feature type="transmembrane region" description="Helical" evidence="1">
    <location>
        <begin position="80"/>
        <end position="100"/>
    </location>
</feature>
<dbReference type="RefSeq" id="WP_344890750.1">
    <property type="nucleotide sequence ID" value="NZ_BAAAZP010000169.1"/>
</dbReference>
<dbReference type="EMBL" id="BAAAZP010000169">
    <property type="protein sequence ID" value="GAA3702524.1"/>
    <property type="molecule type" value="Genomic_DNA"/>
</dbReference>
<keyword evidence="1" id="KW-1133">Transmembrane helix</keyword>
<comment type="caution">
    <text evidence="2">The sequence shown here is derived from an EMBL/GenBank/DDBJ whole genome shotgun (WGS) entry which is preliminary data.</text>
</comment>
<protein>
    <submittedName>
        <fullName evidence="2">Uncharacterized protein</fullName>
    </submittedName>
</protein>
<keyword evidence="1" id="KW-0472">Membrane</keyword>
<proteinExistence type="predicted"/>
<keyword evidence="3" id="KW-1185">Reference proteome</keyword>
<feature type="transmembrane region" description="Helical" evidence="1">
    <location>
        <begin position="112"/>
        <end position="133"/>
    </location>
</feature>
<evidence type="ECO:0000313" key="3">
    <source>
        <dbReference type="Proteomes" id="UP001500902"/>
    </source>
</evidence>
<feature type="transmembrane region" description="Helical" evidence="1">
    <location>
        <begin position="44"/>
        <end position="68"/>
    </location>
</feature>
<reference evidence="3" key="1">
    <citation type="journal article" date="2019" name="Int. J. Syst. Evol. Microbiol.">
        <title>The Global Catalogue of Microorganisms (GCM) 10K type strain sequencing project: providing services to taxonomists for standard genome sequencing and annotation.</title>
        <authorList>
            <consortium name="The Broad Institute Genomics Platform"/>
            <consortium name="The Broad Institute Genome Sequencing Center for Infectious Disease"/>
            <person name="Wu L."/>
            <person name="Ma J."/>
        </authorList>
    </citation>
    <scope>NUCLEOTIDE SEQUENCE [LARGE SCALE GENOMIC DNA]</scope>
    <source>
        <strain evidence="3">JCM 16904</strain>
    </source>
</reference>
<sequence length="146" mass="15655">MTPTNAVNRLAVAGMIVLALALAWTSVEIQGVAADGSAPWTRKWVTGWLIGPAMSLLVLAVFGTRVYLITRGEPILSPKLVRVERLFLAVMLVLCGWPRLPWVTDTFSLWELALHALAPVVAVAVVASLPVILTNGWTTDERGGAA</sequence>